<gene>
    <name evidence="2" type="ORF">AAE3_LOCUS4565</name>
</gene>
<dbReference type="Proteomes" id="UP000467700">
    <property type="component" value="Unassembled WGS sequence"/>
</dbReference>
<sequence length="634" mass="72714">MALPSISSLSHDLLYSIFFLNADLDQYYVLQELQEGRSHNHPVLYDDEDTDNEETQRKPSAQLPSSPPIQMPAEQSWREFLFCHPLSVLRRASQVCSLWRGIILSAPLLWGQLIDIDVLFVSHRDWIAEVLSRSEGALLHVRARRETHRLLSFDLLYNNLDLASKYLDFTGRVVEENWTRIQKLDVRFDRWMGFCEVGFRDRTDVIKQPTHVLEYFNLKIEDSKNLNWKIQDTKIAFTHSAGKLRHFHAFSNIAFSIHAPWVTTLHTLELVQSAPPWSISELVTILQKIQRLEKLSLAVAWKRVENDVCITHPRTKLPHLNSVSLWDMSAAGCAVILETLVPTHVRHFYTKTYYPQSEAEIRALRNAIQAFALDRQFGKYLTLQVFFTDGQFEFFDKDPAPNTSFQLSVQHHIGVSHTTVPPQMRDEFMEDLFRIFAQGDFKYTRYLTLGPGFDTLGPRVPNHARSELLNAVRLLFQALDRVTVVSLPGYIITVLHTLSRREATNEGPIFPSLRRLVSMNWWEEFPAATRAFYAARGQEGHAPPCLDIGNSYLQSDVSTLNDITGLQLLYNRTDGRRGSYICGGIWPESLKPDLEKADGFYSQFRTEEIADYASWAAHLAAKLGIVIPEILGNV</sequence>
<evidence type="ECO:0000256" key="1">
    <source>
        <dbReference type="SAM" id="MobiDB-lite"/>
    </source>
</evidence>
<accession>A0A8S0VYG3</accession>
<dbReference type="AlphaFoldDB" id="A0A8S0VYG3"/>
<feature type="region of interest" description="Disordered" evidence="1">
    <location>
        <begin position="40"/>
        <end position="68"/>
    </location>
</feature>
<evidence type="ECO:0008006" key="4">
    <source>
        <dbReference type="Google" id="ProtNLM"/>
    </source>
</evidence>
<dbReference type="OrthoDB" id="3046363at2759"/>
<evidence type="ECO:0000313" key="2">
    <source>
        <dbReference type="EMBL" id="CAA7262341.1"/>
    </source>
</evidence>
<protein>
    <recommendedName>
        <fullName evidence="4">F-box domain-containing protein</fullName>
    </recommendedName>
</protein>
<comment type="caution">
    <text evidence="2">The sequence shown here is derived from an EMBL/GenBank/DDBJ whole genome shotgun (WGS) entry which is preliminary data.</text>
</comment>
<reference evidence="2 3" key="1">
    <citation type="submission" date="2020-01" db="EMBL/GenBank/DDBJ databases">
        <authorList>
            <person name="Gupta K D."/>
        </authorList>
    </citation>
    <scope>NUCLEOTIDE SEQUENCE [LARGE SCALE GENOMIC DNA]</scope>
</reference>
<evidence type="ECO:0000313" key="3">
    <source>
        <dbReference type="Proteomes" id="UP000467700"/>
    </source>
</evidence>
<name>A0A8S0VYG3_CYCAE</name>
<organism evidence="2 3">
    <name type="scientific">Cyclocybe aegerita</name>
    <name type="common">Black poplar mushroom</name>
    <name type="synonym">Agrocybe aegerita</name>
    <dbReference type="NCBI Taxonomy" id="1973307"/>
    <lineage>
        <taxon>Eukaryota</taxon>
        <taxon>Fungi</taxon>
        <taxon>Dikarya</taxon>
        <taxon>Basidiomycota</taxon>
        <taxon>Agaricomycotina</taxon>
        <taxon>Agaricomycetes</taxon>
        <taxon>Agaricomycetidae</taxon>
        <taxon>Agaricales</taxon>
        <taxon>Agaricineae</taxon>
        <taxon>Bolbitiaceae</taxon>
        <taxon>Cyclocybe</taxon>
    </lineage>
</organism>
<keyword evidence="3" id="KW-1185">Reference proteome</keyword>
<dbReference type="EMBL" id="CACVBS010000035">
    <property type="protein sequence ID" value="CAA7262341.1"/>
    <property type="molecule type" value="Genomic_DNA"/>
</dbReference>
<proteinExistence type="predicted"/>